<protein>
    <submittedName>
        <fullName evidence="1">Uncharacterized protein</fullName>
    </submittedName>
</protein>
<comment type="caution">
    <text evidence="1">The sequence shown here is derived from an EMBL/GenBank/DDBJ whole genome shotgun (WGS) entry which is preliminary data.</text>
</comment>
<dbReference type="OrthoDB" id="10452695at2759"/>
<evidence type="ECO:0000313" key="2">
    <source>
        <dbReference type="Proteomes" id="UP000494106"/>
    </source>
</evidence>
<evidence type="ECO:0000313" key="1">
    <source>
        <dbReference type="EMBL" id="CAB3242754.1"/>
    </source>
</evidence>
<dbReference type="AlphaFoldDB" id="A0A8S1A6P8"/>
<keyword evidence="2" id="KW-1185">Reference proteome</keyword>
<organism evidence="1 2">
    <name type="scientific">Arctia plantaginis</name>
    <name type="common">Wood tiger moth</name>
    <name type="synonym">Phalaena plantaginis</name>
    <dbReference type="NCBI Taxonomy" id="874455"/>
    <lineage>
        <taxon>Eukaryota</taxon>
        <taxon>Metazoa</taxon>
        <taxon>Ecdysozoa</taxon>
        <taxon>Arthropoda</taxon>
        <taxon>Hexapoda</taxon>
        <taxon>Insecta</taxon>
        <taxon>Pterygota</taxon>
        <taxon>Neoptera</taxon>
        <taxon>Endopterygota</taxon>
        <taxon>Lepidoptera</taxon>
        <taxon>Glossata</taxon>
        <taxon>Ditrysia</taxon>
        <taxon>Noctuoidea</taxon>
        <taxon>Erebidae</taxon>
        <taxon>Arctiinae</taxon>
        <taxon>Arctia</taxon>
    </lineage>
</organism>
<proteinExistence type="predicted"/>
<accession>A0A8S1A6P8</accession>
<name>A0A8S1A6P8_ARCPL</name>
<dbReference type="Proteomes" id="UP000494106">
    <property type="component" value="Unassembled WGS sequence"/>
</dbReference>
<dbReference type="EMBL" id="CADEBC010000518">
    <property type="protein sequence ID" value="CAB3242754.1"/>
    <property type="molecule type" value="Genomic_DNA"/>
</dbReference>
<sequence>MAVHENISFLQSLIDEGVGHWEVGQDMGLRSVVGPNEERANIGISKSRFWQPMCFDREHMGDVKPLKDFGVGCCSGIAEVEARDYLAITRLIT</sequence>
<reference evidence="1 2" key="1">
    <citation type="submission" date="2020-04" db="EMBL/GenBank/DDBJ databases">
        <authorList>
            <person name="Wallbank WR R."/>
            <person name="Pardo Diaz C."/>
            <person name="Kozak K."/>
            <person name="Martin S."/>
            <person name="Jiggins C."/>
            <person name="Moest M."/>
            <person name="Warren A I."/>
            <person name="Byers J.R.P. K."/>
            <person name="Montejo-Kovacevich G."/>
            <person name="Yen C E."/>
        </authorList>
    </citation>
    <scope>NUCLEOTIDE SEQUENCE [LARGE SCALE GENOMIC DNA]</scope>
</reference>
<gene>
    <name evidence="1" type="ORF">APLA_LOCUS9194</name>
</gene>